<comment type="caution">
    <text evidence="1">The sequence shown here is derived from an EMBL/GenBank/DDBJ whole genome shotgun (WGS) entry which is preliminary data.</text>
</comment>
<gene>
    <name evidence="1" type="ORF">ciss_01910</name>
</gene>
<dbReference type="AlphaFoldDB" id="A0A1L8CZC3"/>
<reference evidence="2" key="1">
    <citation type="submission" date="2016-12" db="EMBL/GenBank/DDBJ databases">
        <title>Draft Genome Sequences od Carboxydothermus pertinax and islandicus, Hydrogenogenic Carboxydotrophic Bacteria.</title>
        <authorList>
            <person name="Fukuyama Y."/>
            <person name="Ohmae K."/>
            <person name="Yoneda Y."/>
            <person name="Yoshida T."/>
            <person name="Sako Y."/>
        </authorList>
    </citation>
    <scope>NUCLEOTIDE SEQUENCE [LARGE SCALE GENOMIC DNA]</scope>
    <source>
        <strain evidence="2">SET</strain>
    </source>
</reference>
<accession>A0A1L8CZC3</accession>
<evidence type="ECO:0000313" key="2">
    <source>
        <dbReference type="Proteomes" id="UP000187338"/>
    </source>
</evidence>
<protein>
    <submittedName>
        <fullName evidence="1">Uncharacterized protein</fullName>
    </submittedName>
</protein>
<evidence type="ECO:0000313" key="1">
    <source>
        <dbReference type="EMBL" id="GAV24258.1"/>
    </source>
</evidence>
<dbReference type="Proteomes" id="UP000187338">
    <property type="component" value="Unassembled WGS sequence"/>
</dbReference>
<proteinExistence type="predicted"/>
<organism evidence="1 2">
    <name type="scientific">Carboxydothermus islandicus</name>
    <dbReference type="NCBI Taxonomy" id="661089"/>
    <lineage>
        <taxon>Bacteria</taxon>
        <taxon>Bacillati</taxon>
        <taxon>Bacillota</taxon>
        <taxon>Clostridia</taxon>
        <taxon>Thermoanaerobacterales</taxon>
        <taxon>Thermoanaerobacteraceae</taxon>
        <taxon>Carboxydothermus</taxon>
    </lineage>
</organism>
<dbReference type="EMBL" id="BDJL01000003">
    <property type="protein sequence ID" value="GAV24258.1"/>
    <property type="molecule type" value="Genomic_DNA"/>
</dbReference>
<keyword evidence="2" id="KW-1185">Reference proteome</keyword>
<sequence>MEMFKNVTFEMRETVYPLAVWLTGDGMILKDFLLSVTAKTFQKLFFIALKIGKFFGKIGGIKVV</sequence>
<name>A0A1L8CZC3_9THEO</name>